<sequence>MAYVDQYLKLDIASVVSLKNGKYKFKSTELKGTTLIKEDNYIDLDSWYIGIETQKTNYGIKQFFRCPYCFKNRQYLYHINGSWKCRECGNLKYMSTTTYRNGMDYCDLKIDKILDKLKVEHKIEYYTGDLLPYVKPYKMRWTTYTRLIRELKYWQCERAERWLKYVSLRINK</sequence>
<dbReference type="RefSeq" id="WP_272470519.1">
    <property type="nucleotide sequence ID" value="NZ_JAMRYU010000014.1"/>
</dbReference>
<evidence type="ECO:0000313" key="2">
    <source>
        <dbReference type="Proteomes" id="UP001141183"/>
    </source>
</evidence>
<evidence type="ECO:0000313" key="1">
    <source>
        <dbReference type="EMBL" id="MDC4241295.1"/>
    </source>
</evidence>
<comment type="caution">
    <text evidence="1">The sequence shown here is derived from an EMBL/GenBank/DDBJ whole genome shotgun (WGS) entry which is preliminary data.</text>
</comment>
<reference evidence="1" key="1">
    <citation type="submission" date="2022-05" db="EMBL/GenBank/DDBJ databases">
        <title>Draft genome sequence of Clostridium tertium strain CP3 isolated from Peru.</title>
        <authorList>
            <person name="Hurtado R."/>
            <person name="Lima L."/>
            <person name="Sousa T."/>
            <person name="Jaiswal A.K."/>
            <person name="Tiwari S."/>
            <person name="Maturrano L."/>
            <person name="Brenig B."/>
            <person name="Azevedo V."/>
        </authorList>
    </citation>
    <scope>NUCLEOTIDE SEQUENCE</scope>
    <source>
        <strain evidence="1">CP3</strain>
    </source>
</reference>
<accession>A0A9X4B106</accession>
<protein>
    <submittedName>
        <fullName evidence="1">Uncharacterized protein</fullName>
    </submittedName>
</protein>
<keyword evidence="2" id="KW-1185">Reference proteome</keyword>
<dbReference type="Proteomes" id="UP001141183">
    <property type="component" value="Unassembled WGS sequence"/>
</dbReference>
<organism evidence="1 2">
    <name type="scientific">Clostridium tertium</name>
    <dbReference type="NCBI Taxonomy" id="1559"/>
    <lineage>
        <taxon>Bacteria</taxon>
        <taxon>Bacillati</taxon>
        <taxon>Bacillota</taxon>
        <taxon>Clostridia</taxon>
        <taxon>Eubacteriales</taxon>
        <taxon>Clostridiaceae</taxon>
        <taxon>Clostridium</taxon>
    </lineage>
</organism>
<proteinExistence type="predicted"/>
<gene>
    <name evidence="1" type="ORF">NE398_14145</name>
</gene>
<name>A0A9X4B106_9CLOT</name>
<dbReference type="AlphaFoldDB" id="A0A9X4B106"/>
<dbReference type="EMBL" id="JAMRYU010000014">
    <property type="protein sequence ID" value="MDC4241295.1"/>
    <property type="molecule type" value="Genomic_DNA"/>
</dbReference>